<feature type="region of interest" description="Disordered" evidence="1">
    <location>
        <begin position="93"/>
        <end position="115"/>
    </location>
</feature>
<keyword evidence="2" id="KW-0472">Membrane</keyword>
<keyword evidence="2" id="KW-0812">Transmembrane</keyword>
<dbReference type="InterPro" id="IPR038434">
    <property type="entry name" value="YARHG_sf"/>
</dbReference>
<dbReference type="InterPro" id="IPR025582">
    <property type="entry name" value="YARHG_dom"/>
</dbReference>
<evidence type="ECO:0000313" key="6">
    <source>
        <dbReference type="Proteomes" id="UP000284742"/>
    </source>
</evidence>
<keyword evidence="2" id="KW-1133">Transmembrane helix</keyword>
<dbReference type="EMBL" id="QSHK01000012">
    <property type="protein sequence ID" value="RHC04152.1"/>
    <property type="molecule type" value="Genomic_DNA"/>
</dbReference>
<name>A0A413YHR6_9FIRM</name>
<dbReference type="EMBL" id="QRHN01000006">
    <property type="protein sequence ID" value="RHF79345.1"/>
    <property type="molecule type" value="Genomic_DNA"/>
</dbReference>
<proteinExistence type="predicted"/>
<dbReference type="Pfam" id="PF13308">
    <property type="entry name" value="YARHG"/>
    <property type="match status" value="1"/>
</dbReference>
<evidence type="ECO:0000313" key="5">
    <source>
        <dbReference type="EMBL" id="RHF79345.1"/>
    </source>
</evidence>
<feature type="domain" description="YARHG" evidence="3">
    <location>
        <begin position="251"/>
        <end position="332"/>
    </location>
</feature>
<protein>
    <submittedName>
        <fullName evidence="4">YARHG domain-containing protein</fullName>
    </submittedName>
</protein>
<reference evidence="6 7" key="1">
    <citation type="submission" date="2018-08" db="EMBL/GenBank/DDBJ databases">
        <title>A genome reference for cultivated species of the human gut microbiota.</title>
        <authorList>
            <person name="Zou Y."/>
            <person name="Xue W."/>
            <person name="Luo G."/>
        </authorList>
    </citation>
    <scope>NUCLEOTIDE SEQUENCE [LARGE SCALE GENOMIC DNA]</scope>
    <source>
        <strain evidence="5 7">AM23-7AC</strain>
        <strain evidence="4 6">AM37-5</strain>
    </source>
</reference>
<dbReference type="SMART" id="SM01324">
    <property type="entry name" value="YARHG"/>
    <property type="match status" value="1"/>
</dbReference>
<dbReference type="Proteomes" id="UP000284742">
    <property type="component" value="Unassembled WGS sequence"/>
</dbReference>
<dbReference type="AlphaFoldDB" id="A0A413YHR6"/>
<accession>A0A413YHR6</accession>
<organism evidence="4 6">
    <name type="scientific">Dorea formicigenerans</name>
    <dbReference type="NCBI Taxonomy" id="39486"/>
    <lineage>
        <taxon>Bacteria</taxon>
        <taxon>Bacillati</taxon>
        <taxon>Bacillota</taxon>
        <taxon>Clostridia</taxon>
        <taxon>Lachnospirales</taxon>
        <taxon>Lachnospiraceae</taxon>
        <taxon>Dorea</taxon>
    </lineage>
</organism>
<evidence type="ECO:0000256" key="2">
    <source>
        <dbReference type="SAM" id="Phobius"/>
    </source>
</evidence>
<dbReference type="CDD" id="cd00350">
    <property type="entry name" value="rubredoxin_like"/>
    <property type="match status" value="1"/>
</dbReference>
<sequence length="335" mass="38014">MCPVCGTILEKEDTVCPVCGMEIEPSTIKNNQTEPVLPKEPLKKKSSSNNKKRMLCIIIGIICLSAVIIILFAFKDKLFAIKENEPKTKSIEKTVDIDKKESPKDTDSNITKTEEPDNVVDATVYQGYWNIKGNQDRELTIQSITNKTVTFSLWYYRLDAVGNISATLDGNKADFMSDVDGLTFKGTLTFENDTISVSITESERLYMPIETMKFEEKHATSWELANDYADTYNSTDNDSVNDSEYDYNSSDSYILSDSSSRELTIADISGLSHDQLELARNEIYARHGRKFTNPTLQNYFDSQAWYTGTIEPEDFTDDMLSDIEKSNIQFIKDHE</sequence>
<evidence type="ECO:0000313" key="4">
    <source>
        <dbReference type="EMBL" id="RHC04152.1"/>
    </source>
</evidence>
<evidence type="ECO:0000313" key="7">
    <source>
        <dbReference type="Proteomes" id="UP000285666"/>
    </source>
</evidence>
<evidence type="ECO:0000256" key="1">
    <source>
        <dbReference type="SAM" id="MobiDB-lite"/>
    </source>
</evidence>
<evidence type="ECO:0000259" key="3">
    <source>
        <dbReference type="SMART" id="SM01324"/>
    </source>
</evidence>
<gene>
    <name evidence="5" type="ORF">DW658_05975</name>
    <name evidence="4" type="ORF">DW860_13530</name>
</gene>
<dbReference type="Gene3D" id="1.20.58.1690">
    <property type="match status" value="1"/>
</dbReference>
<feature type="transmembrane region" description="Helical" evidence="2">
    <location>
        <begin position="54"/>
        <end position="74"/>
    </location>
</feature>
<comment type="caution">
    <text evidence="4">The sequence shown here is derived from an EMBL/GenBank/DDBJ whole genome shotgun (WGS) entry which is preliminary data.</text>
</comment>
<dbReference type="Proteomes" id="UP000285666">
    <property type="component" value="Unassembled WGS sequence"/>
</dbReference>